<keyword evidence="5 10" id="KW-0964">Secreted</keyword>
<dbReference type="SMART" id="SM00199">
    <property type="entry name" value="SCY"/>
    <property type="match status" value="1"/>
</dbReference>
<organism evidence="12 13">
    <name type="scientific">Ptilonorhynchus violaceus</name>
    <name type="common">Satin bowerbird</name>
    <name type="synonym">Pyrrhocorax violaceus</name>
    <dbReference type="NCBI Taxonomy" id="28724"/>
    <lineage>
        <taxon>Eukaryota</taxon>
        <taxon>Metazoa</taxon>
        <taxon>Chordata</taxon>
        <taxon>Craniata</taxon>
        <taxon>Vertebrata</taxon>
        <taxon>Euteleostomi</taxon>
        <taxon>Archelosauria</taxon>
        <taxon>Archosauria</taxon>
        <taxon>Dinosauria</taxon>
        <taxon>Saurischia</taxon>
        <taxon>Theropoda</taxon>
        <taxon>Coelurosauria</taxon>
        <taxon>Aves</taxon>
        <taxon>Neognathae</taxon>
        <taxon>Neoaves</taxon>
        <taxon>Telluraves</taxon>
        <taxon>Australaves</taxon>
        <taxon>Passeriformes</taxon>
        <taxon>Ptilonorhynchidae</taxon>
        <taxon>Ptilonorhynchus</taxon>
    </lineage>
</organism>
<dbReference type="Proteomes" id="UP000584880">
    <property type="component" value="Unassembled WGS sequence"/>
</dbReference>
<evidence type="ECO:0000256" key="5">
    <source>
        <dbReference type="ARBA" id="ARBA00022525"/>
    </source>
</evidence>
<dbReference type="AlphaFoldDB" id="A0A7K6C4T5"/>
<accession>A0A7K6C4T5</accession>
<evidence type="ECO:0000256" key="7">
    <source>
        <dbReference type="ARBA" id="ARBA00023157"/>
    </source>
</evidence>
<dbReference type="InterPro" id="IPR036048">
    <property type="entry name" value="Interleukin_8-like_sf"/>
</dbReference>
<dbReference type="Pfam" id="PF00048">
    <property type="entry name" value="IL8"/>
    <property type="match status" value="1"/>
</dbReference>
<keyword evidence="4 10" id="KW-0202">Cytokine</keyword>
<dbReference type="GO" id="GO:0006954">
    <property type="term" value="P:inflammatory response"/>
    <property type="evidence" value="ECO:0007669"/>
    <property type="project" value="UniProtKB-KW"/>
</dbReference>
<evidence type="ECO:0000256" key="9">
    <source>
        <dbReference type="ARBA" id="ARBA00046039"/>
    </source>
</evidence>
<evidence type="ECO:0000313" key="13">
    <source>
        <dbReference type="Proteomes" id="UP000584880"/>
    </source>
</evidence>
<dbReference type="InterPro" id="IPR039809">
    <property type="entry name" value="Chemokine_b/g/d"/>
</dbReference>
<evidence type="ECO:0000313" key="12">
    <source>
        <dbReference type="EMBL" id="NWV09108.1"/>
    </source>
</evidence>
<evidence type="ECO:0000256" key="10">
    <source>
        <dbReference type="RuleBase" id="RU361150"/>
    </source>
</evidence>
<dbReference type="CDD" id="cd00272">
    <property type="entry name" value="Chemokine_CC"/>
    <property type="match status" value="1"/>
</dbReference>
<keyword evidence="13" id="KW-1185">Reference proteome</keyword>
<dbReference type="EMBL" id="VZRJ01007632">
    <property type="protein sequence ID" value="NWV09108.1"/>
    <property type="molecule type" value="Genomic_DNA"/>
</dbReference>
<dbReference type="PANTHER" id="PTHR12015:SF111">
    <property type="entry name" value="C-C MOTIF CHEMOKINE 17"/>
    <property type="match status" value="1"/>
</dbReference>
<dbReference type="GO" id="GO:0008009">
    <property type="term" value="F:chemokine activity"/>
    <property type="evidence" value="ECO:0007669"/>
    <property type="project" value="InterPro"/>
</dbReference>
<keyword evidence="6" id="KW-0732">Signal</keyword>
<keyword evidence="7" id="KW-1015">Disulfide bond</keyword>
<evidence type="ECO:0000256" key="4">
    <source>
        <dbReference type="ARBA" id="ARBA00022514"/>
    </source>
</evidence>
<reference evidence="12 13" key="1">
    <citation type="submission" date="2019-09" db="EMBL/GenBank/DDBJ databases">
        <title>Bird 10,000 Genomes (B10K) Project - Family phase.</title>
        <authorList>
            <person name="Zhang G."/>
        </authorList>
    </citation>
    <scope>NUCLEOTIDE SEQUENCE [LARGE SCALE GENOMIC DNA]</scope>
    <source>
        <strain evidence="12">B10K-DU-012-10</strain>
        <tissue evidence="12">Blood</tissue>
    </source>
</reference>
<dbReference type="GO" id="GO:0005615">
    <property type="term" value="C:extracellular space"/>
    <property type="evidence" value="ECO:0007669"/>
    <property type="project" value="UniProtKB-KW"/>
</dbReference>
<protein>
    <recommendedName>
        <fullName evidence="10">C-C motif chemokine</fullName>
    </recommendedName>
</protein>
<evidence type="ECO:0000256" key="8">
    <source>
        <dbReference type="ARBA" id="ARBA00023198"/>
    </source>
</evidence>
<comment type="subcellular location">
    <subcellularLocation>
        <location evidence="1 10">Secreted</location>
    </subcellularLocation>
</comment>
<dbReference type="PANTHER" id="PTHR12015">
    <property type="entry name" value="SMALL INDUCIBLE CYTOKINE A"/>
    <property type="match status" value="1"/>
</dbReference>
<evidence type="ECO:0000256" key="1">
    <source>
        <dbReference type="ARBA" id="ARBA00004613"/>
    </source>
</evidence>
<evidence type="ECO:0000256" key="6">
    <source>
        <dbReference type="ARBA" id="ARBA00022729"/>
    </source>
</evidence>
<dbReference type="GO" id="GO:0006955">
    <property type="term" value="P:immune response"/>
    <property type="evidence" value="ECO:0007669"/>
    <property type="project" value="InterPro"/>
</dbReference>
<feature type="non-terminal residue" evidence="12">
    <location>
        <position position="71"/>
    </location>
</feature>
<feature type="domain" description="Chemokine interleukin-8-like" evidence="11">
    <location>
        <begin position="4"/>
        <end position="62"/>
    </location>
</feature>
<dbReference type="InterPro" id="IPR000827">
    <property type="entry name" value="Chemokine_CC_CS"/>
</dbReference>
<dbReference type="SUPFAM" id="SSF54117">
    <property type="entry name" value="Interleukin 8-like chemokines"/>
    <property type="match status" value="1"/>
</dbReference>
<evidence type="ECO:0000256" key="3">
    <source>
        <dbReference type="ARBA" id="ARBA00022500"/>
    </source>
</evidence>
<sequence length="71" mass="8040">PYAPSECCFDYVKSALRLANLVGFYSTPRECYLPAIVFKTKKEAKVCANPKERWVKRATAEMLQKNKGLPA</sequence>
<dbReference type="Gene3D" id="2.40.50.40">
    <property type="match status" value="1"/>
</dbReference>
<name>A0A7K6C4T5_PTIVI</name>
<comment type="function">
    <text evidence="9">Chemokine, which displays chemotactic activity for T lymphocytes, preferentially Th2 cells, but not monocytes or granulocytes. Therefore plays an important role in a wide range of inflammatory and immunological processes. Acts by binding to CCR4 at T-cell surface. Mediates GM-CSF/CSF2-driven pain and inflammation. In the brain, required to maintain the typical, highly branched morphology of hippocampal microglia under homeostatic conditions. May be important for the appropriate adaptation of microglial morphology and synaptic plasticity to acute lipopolysaccharide (LPS)-induced neuroinflammation. Plays a role in wound healing, mainly by inducing fibroblast migration into the wound.</text>
</comment>
<dbReference type="PROSITE" id="PS00472">
    <property type="entry name" value="SMALL_CYTOKINES_CC"/>
    <property type="match status" value="1"/>
</dbReference>
<evidence type="ECO:0000256" key="2">
    <source>
        <dbReference type="ARBA" id="ARBA00010868"/>
    </source>
</evidence>
<keyword evidence="3 10" id="KW-0145">Chemotaxis</keyword>
<proteinExistence type="inferred from homology"/>
<comment type="similarity">
    <text evidence="2 10">Belongs to the intercrine beta (chemokine CC) family.</text>
</comment>
<comment type="caution">
    <text evidence="12">The sequence shown here is derived from an EMBL/GenBank/DDBJ whole genome shotgun (WGS) entry which is preliminary data.</text>
</comment>
<keyword evidence="8" id="KW-0395">Inflammatory response</keyword>
<feature type="non-terminal residue" evidence="12">
    <location>
        <position position="1"/>
    </location>
</feature>
<gene>
    <name evidence="12" type="primary">Ccl14</name>
    <name evidence="12" type="ORF">PTIVIO_R04529</name>
</gene>
<dbReference type="InterPro" id="IPR001811">
    <property type="entry name" value="Chemokine_IL8-like_dom"/>
</dbReference>
<evidence type="ECO:0000259" key="11">
    <source>
        <dbReference type="SMART" id="SM00199"/>
    </source>
</evidence>